<keyword evidence="4 10" id="KW-0489">Methyltransferase</keyword>
<comment type="caution">
    <text evidence="14">The sequence shown here is derived from an EMBL/GenBank/DDBJ whole genome shotgun (WGS) entry which is preliminary data.</text>
</comment>
<evidence type="ECO:0000256" key="6">
    <source>
        <dbReference type="ARBA" id="ARBA00022691"/>
    </source>
</evidence>
<dbReference type="GO" id="GO:0008033">
    <property type="term" value="P:tRNA processing"/>
    <property type="evidence" value="ECO:0007669"/>
    <property type="project" value="UniProtKB-UniRule"/>
</dbReference>
<dbReference type="PROSITE" id="PS00092">
    <property type="entry name" value="N6_MTASE"/>
    <property type="match status" value="1"/>
</dbReference>
<gene>
    <name evidence="14" type="ORF">FFLO_05025</name>
</gene>
<dbReference type="PRINTS" id="PR00507">
    <property type="entry name" value="N12N6MTFRASE"/>
</dbReference>
<dbReference type="PANTHER" id="PTHR13370:SF3">
    <property type="entry name" value="TRNA (GUANINE(10)-N2)-METHYLTRANSFERASE HOMOLOG"/>
    <property type="match status" value="1"/>
</dbReference>
<sequence>MPGCTIKTAPRFTLNLSLTNPTFRLPDLYSTAKLFGFGLKIFHPWNNHEVDKEEDDEVSERETWEFVHSGRSAFVIIGFTDEDGREVRDLERCLRYCRQLGERCIMIKSIHQLFHHAPTLPKLHEHLEQTKRNDVHLWKPDNEEKGSFAFDVQRIGKRRSQSATRTIVESFAYMAMTTPIRMKDPEVLYTYFEEYEDAQAQERAQLLSGQLEQTRLDIPFASEKDKKVVQIDYEEGKFVGGGNLGFLRQIYFGRLVCEGSARLLIKKFEVKERAFYGNTSMESEMSLLMAGQTLSSAGKSVYDPFAGTGSLLYTCAHWGSMVIGSDIDGRQMRGKDASGPGVFRAATKYGLRNRILDCLTFDVTRNGWRRGGLFDAIITDPPYGVRAGAKRLGRNEKNGRMQKDEPVLMPDGTYSHLQPGYIPVSRPYEMTDLVYDLVLFGRWMLVPGGRLVFFLPTVTEDWDDLDVPVVQGMKEIKFCSGSSQDFGRWSRRLITMEKTDSETYPRPDFLPVEMEKVPGHHNFPQRFMEGFDPRPRPGQANESA</sequence>
<dbReference type="Pfam" id="PF01170">
    <property type="entry name" value="UPF0020"/>
    <property type="match status" value="1"/>
</dbReference>
<dbReference type="InterPro" id="IPR016691">
    <property type="entry name" value="TRMT11"/>
</dbReference>
<dbReference type="PIRSF" id="PIRSF017259">
    <property type="entry name" value="tRNA_mtfrase_TRM11"/>
    <property type="match status" value="1"/>
</dbReference>
<proteinExistence type="inferred from homology"/>
<dbReference type="PROSITE" id="PS51627">
    <property type="entry name" value="SAM_MT_TRM11"/>
    <property type="match status" value="1"/>
</dbReference>
<dbReference type="GO" id="GO:0032259">
    <property type="term" value="P:methylation"/>
    <property type="evidence" value="ECO:0007669"/>
    <property type="project" value="UniProtKB-UniRule"/>
</dbReference>
<dbReference type="EMBL" id="JABELV010000118">
    <property type="protein sequence ID" value="KAG7530426.1"/>
    <property type="molecule type" value="Genomic_DNA"/>
</dbReference>
<dbReference type="SUPFAM" id="SSF53335">
    <property type="entry name" value="S-adenosyl-L-methionine-dependent methyltransferases"/>
    <property type="match status" value="1"/>
</dbReference>
<evidence type="ECO:0000259" key="12">
    <source>
        <dbReference type="Pfam" id="PF01170"/>
    </source>
</evidence>
<keyword evidence="3 10" id="KW-0820">tRNA-binding</keyword>
<dbReference type="OrthoDB" id="296065at2759"/>
<dbReference type="InterPro" id="IPR029063">
    <property type="entry name" value="SAM-dependent_MTases_sf"/>
</dbReference>
<evidence type="ECO:0000256" key="2">
    <source>
        <dbReference type="ARBA" id="ARBA00022490"/>
    </source>
</evidence>
<dbReference type="EC" id="2.1.1.214" evidence="9"/>
<dbReference type="Pfam" id="PF25904">
    <property type="entry name" value="Tmrp11_N"/>
    <property type="match status" value="1"/>
</dbReference>
<comment type="subcellular location">
    <subcellularLocation>
        <location evidence="1">Cytoplasm</location>
    </subcellularLocation>
</comment>
<reference evidence="14" key="1">
    <citation type="submission" date="2020-04" db="EMBL/GenBank/DDBJ databases">
        <title>Analysis of mating type loci in Filobasidium floriforme.</title>
        <authorList>
            <person name="Nowrousian M."/>
        </authorList>
    </citation>
    <scope>NUCLEOTIDE SEQUENCE</scope>
    <source>
        <strain evidence="14">CBS 6242</strain>
    </source>
</reference>
<evidence type="ECO:0000313" key="14">
    <source>
        <dbReference type="EMBL" id="KAG7530426.1"/>
    </source>
</evidence>
<dbReference type="InterPro" id="IPR059073">
    <property type="entry name" value="TRMT11_N"/>
</dbReference>
<protein>
    <recommendedName>
        <fullName evidence="9">tRNA (guanine(10)-N(2))-methyltransferase</fullName>
        <ecNumber evidence="9">2.1.1.214</ecNumber>
    </recommendedName>
</protein>
<accession>A0A8K0JJ80</accession>
<dbReference type="InterPro" id="IPR000241">
    <property type="entry name" value="RlmKL-like_Mtase"/>
</dbReference>
<evidence type="ECO:0000256" key="9">
    <source>
        <dbReference type="ARBA" id="ARBA00066937"/>
    </source>
</evidence>
<feature type="domain" description="Ribosomal RNA large subunit methyltransferase K/L-like methyltransferase" evidence="12">
    <location>
        <begin position="273"/>
        <end position="391"/>
    </location>
</feature>
<comment type="similarity">
    <text evidence="10">Belongs to the class I-like SAM-binding methyltransferase superfamily. TRM11 methyltransferase family.</text>
</comment>
<dbReference type="Gene3D" id="3.40.50.150">
    <property type="entry name" value="Vaccinia Virus protein VP39"/>
    <property type="match status" value="1"/>
</dbReference>
<evidence type="ECO:0000256" key="10">
    <source>
        <dbReference type="PROSITE-ProRule" id="PRU00959"/>
    </source>
</evidence>
<dbReference type="Proteomes" id="UP000812966">
    <property type="component" value="Unassembled WGS sequence"/>
</dbReference>
<evidence type="ECO:0000259" key="13">
    <source>
        <dbReference type="Pfam" id="PF25904"/>
    </source>
</evidence>
<dbReference type="GO" id="GO:0160102">
    <property type="term" value="F:tRNA (guanine(10)-N2)-methyltransferase activity"/>
    <property type="evidence" value="ECO:0007669"/>
    <property type="project" value="UniProtKB-EC"/>
</dbReference>
<keyword evidence="2" id="KW-0963">Cytoplasm</keyword>
<dbReference type="GO" id="GO:0000049">
    <property type="term" value="F:tRNA binding"/>
    <property type="evidence" value="ECO:0007669"/>
    <property type="project" value="UniProtKB-UniRule"/>
</dbReference>
<feature type="domain" description="tRNA (guanine(10)-N(2))-methyltransferase TRMT11 N-terminal" evidence="13">
    <location>
        <begin position="98"/>
        <end position="202"/>
    </location>
</feature>
<dbReference type="GO" id="GO:0043527">
    <property type="term" value="C:tRNA methyltransferase complex"/>
    <property type="evidence" value="ECO:0007669"/>
    <property type="project" value="UniProtKB-ARBA"/>
</dbReference>
<organism evidence="14 15">
    <name type="scientific">Filobasidium floriforme</name>
    <dbReference type="NCBI Taxonomy" id="5210"/>
    <lineage>
        <taxon>Eukaryota</taxon>
        <taxon>Fungi</taxon>
        <taxon>Dikarya</taxon>
        <taxon>Basidiomycota</taxon>
        <taxon>Agaricomycotina</taxon>
        <taxon>Tremellomycetes</taxon>
        <taxon>Filobasidiales</taxon>
        <taxon>Filobasidiaceae</taxon>
        <taxon>Filobasidium</taxon>
    </lineage>
</organism>
<feature type="region of interest" description="Disordered" evidence="11">
    <location>
        <begin position="525"/>
        <end position="544"/>
    </location>
</feature>
<dbReference type="InterPro" id="IPR002052">
    <property type="entry name" value="DNA_methylase_N6_adenine_CS"/>
</dbReference>
<keyword evidence="8 10" id="KW-0694">RNA-binding</keyword>
<keyword evidence="6 10" id="KW-0949">S-adenosyl-L-methionine</keyword>
<keyword evidence="15" id="KW-1185">Reference proteome</keyword>
<dbReference type="PANTHER" id="PTHR13370">
    <property type="entry name" value="RNA METHYLASE-RELATED"/>
    <property type="match status" value="1"/>
</dbReference>
<evidence type="ECO:0000256" key="8">
    <source>
        <dbReference type="ARBA" id="ARBA00022884"/>
    </source>
</evidence>
<evidence type="ECO:0000256" key="5">
    <source>
        <dbReference type="ARBA" id="ARBA00022679"/>
    </source>
</evidence>
<evidence type="ECO:0000256" key="3">
    <source>
        <dbReference type="ARBA" id="ARBA00022555"/>
    </source>
</evidence>
<evidence type="ECO:0000256" key="1">
    <source>
        <dbReference type="ARBA" id="ARBA00004496"/>
    </source>
</evidence>
<evidence type="ECO:0000313" key="15">
    <source>
        <dbReference type="Proteomes" id="UP000812966"/>
    </source>
</evidence>
<evidence type="ECO:0000256" key="7">
    <source>
        <dbReference type="ARBA" id="ARBA00022694"/>
    </source>
</evidence>
<keyword evidence="5 10" id="KW-0808">Transferase</keyword>
<keyword evidence="7 10" id="KW-0819">tRNA processing</keyword>
<dbReference type="AlphaFoldDB" id="A0A8K0JJ80"/>
<evidence type="ECO:0000256" key="4">
    <source>
        <dbReference type="ARBA" id="ARBA00022603"/>
    </source>
</evidence>
<name>A0A8K0JJ80_9TREE</name>
<evidence type="ECO:0000256" key="11">
    <source>
        <dbReference type="SAM" id="MobiDB-lite"/>
    </source>
</evidence>
<dbReference type="GO" id="GO:0005737">
    <property type="term" value="C:cytoplasm"/>
    <property type="evidence" value="ECO:0007669"/>
    <property type="project" value="UniProtKB-SubCell"/>
</dbReference>